<feature type="region of interest" description="Disordered" evidence="1">
    <location>
        <begin position="252"/>
        <end position="358"/>
    </location>
</feature>
<feature type="domain" description="DUF8035" evidence="2">
    <location>
        <begin position="478"/>
        <end position="533"/>
    </location>
</feature>
<feature type="compositionally biased region" description="Basic and acidic residues" evidence="1">
    <location>
        <begin position="653"/>
        <end position="676"/>
    </location>
</feature>
<proteinExistence type="predicted"/>
<dbReference type="InterPro" id="IPR058348">
    <property type="entry name" value="DUF8035"/>
</dbReference>
<dbReference type="GO" id="GO:0006355">
    <property type="term" value="P:regulation of DNA-templated transcription"/>
    <property type="evidence" value="ECO:0007669"/>
    <property type="project" value="InterPro"/>
</dbReference>
<feature type="region of interest" description="Disordered" evidence="1">
    <location>
        <begin position="742"/>
        <end position="762"/>
    </location>
</feature>
<reference evidence="3 4" key="1">
    <citation type="submission" date="2016-03" db="EMBL/GenBank/DDBJ databases">
        <authorList>
            <person name="Ploux O."/>
        </authorList>
    </citation>
    <scope>NUCLEOTIDE SEQUENCE [LARGE SCALE GENOMIC DNA]</scope>
    <source>
        <strain evidence="3 4">UAMH 11012</strain>
    </source>
</reference>
<dbReference type="AlphaFoldDB" id="A0A1L7WIE5"/>
<keyword evidence="4" id="KW-1185">Reference proteome</keyword>
<dbReference type="InterPro" id="IPR039327">
    <property type="entry name" value="CON7-like"/>
</dbReference>
<evidence type="ECO:0000256" key="1">
    <source>
        <dbReference type="SAM" id="MobiDB-lite"/>
    </source>
</evidence>
<feature type="compositionally biased region" description="Basic and acidic residues" evidence="1">
    <location>
        <begin position="317"/>
        <end position="327"/>
    </location>
</feature>
<feature type="compositionally biased region" description="Basic and acidic residues" evidence="1">
    <location>
        <begin position="619"/>
        <end position="635"/>
    </location>
</feature>
<dbReference type="PANTHER" id="PTHR36167">
    <property type="entry name" value="C2H2 FINGER DOMAIN TRANSCRIPTION FACTOR (EUROFUNG)-RELATED"/>
    <property type="match status" value="1"/>
</dbReference>
<evidence type="ECO:0000259" key="2">
    <source>
        <dbReference type="Pfam" id="PF26118"/>
    </source>
</evidence>
<accession>A0A1L7WIE5</accession>
<protein>
    <recommendedName>
        <fullName evidence="2">DUF8035 domain-containing protein</fullName>
    </recommendedName>
</protein>
<feature type="region of interest" description="Disordered" evidence="1">
    <location>
        <begin position="565"/>
        <end position="635"/>
    </location>
</feature>
<evidence type="ECO:0000313" key="4">
    <source>
        <dbReference type="Proteomes" id="UP000184330"/>
    </source>
</evidence>
<dbReference type="OrthoDB" id="5242628at2759"/>
<dbReference type="Pfam" id="PF26118">
    <property type="entry name" value="DUF8035"/>
    <property type="match status" value="1"/>
</dbReference>
<feature type="compositionally biased region" description="Low complexity" evidence="1">
    <location>
        <begin position="746"/>
        <end position="762"/>
    </location>
</feature>
<dbReference type="Proteomes" id="UP000184330">
    <property type="component" value="Unassembled WGS sequence"/>
</dbReference>
<sequence length="762" mass="86532">MDPVTALGAAGSIIGIAGFGLQVATTLQTYAEATLEADDRIRDIANDISATASALQRLQAVIVRDDKLPQGRIFSIEGLNVVNKIASQCDAVFTRIVELLNKAGKPGGQLSNSERAKDLRLSTLDHLKWPWLEPKIARCRQELERLLLKLLLMLQISNLAGQQATTLGNISSQQALEKQLAHEKQLREVIAKLKGREERLTHSLEAAIFGSLVQEDRTLWGRMSGRDIVTAVPRVSSFKPVVCKIGRLRNTEGSSTVLQREARRSLERQQPAQNAGRENIETLKTSRAPPDPGDSQENGIPEGSVEQKNSKSVGFDESTKPNHRDAPLEAAAFPEETSARPRPQPERAQPPISPETPAVKQRLEVYLITKKRGDRDEMYLLKLPLRQEELKKQMDTVLARTQSPIWDTLISLTPEEQSNVHYALDYSKQQDKIEPILVAIEVKQAAEGLIASEPRQILLFLAKEAGNSDNQALGPQRPTYTRMSRRHVSIETLNRYRLSYEFDMDPEYIVVKRWVPEYEQELLWNHTREIRERRRKEPILIWEERRKHSKHQHYDDELQLVIEKKKKHPSPSPLLQRFAGSSRKTTKHSSTNIDQGGDRKHSSKPNPSPLLTFISGRSRHAEDIPEADEKRDEVVDDRKVDDLLAKYTTTFKEDGQVGKKVETERQDKQQEKKDESAEISSSEEDRLGEEFLQSTKLDDYFSDDEHSVGLSSLTVRRTRRSQFTRGLRKLWPSTLPRIRFRRRRGSVSSRSVSGSSRSLVDD</sequence>
<dbReference type="PANTHER" id="PTHR36167:SF4">
    <property type="entry name" value="FUNGAL N-TERMINAL DOMAIN-CONTAINING PROTEIN"/>
    <property type="match status" value="1"/>
</dbReference>
<feature type="region of interest" description="Disordered" evidence="1">
    <location>
        <begin position="653"/>
        <end position="687"/>
    </location>
</feature>
<name>A0A1L7WIE5_9HELO</name>
<evidence type="ECO:0000313" key="3">
    <source>
        <dbReference type="EMBL" id="CZR52541.1"/>
    </source>
</evidence>
<dbReference type="EMBL" id="FJOG01000003">
    <property type="protein sequence ID" value="CZR52541.1"/>
    <property type="molecule type" value="Genomic_DNA"/>
</dbReference>
<gene>
    <name evidence="3" type="ORF">PAC_02418</name>
</gene>
<organism evidence="3 4">
    <name type="scientific">Phialocephala subalpina</name>
    <dbReference type="NCBI Taxonomy" id="576137"/>
    <lineage>
        <taxon>Eukaryota</taxon>
        <taxon>Fungi</taxon>
        <taxon>Dikarya</taxon>
        <taxon>Ascomycota</taxon>
        <taxon>Pezizomycotina</taxon>
        <taxon>Leotiomycetes</taxon>
        <taxon>Helotiales</taxon>
        <taxon>Mollisiaceae</taxon>
        <taxon>Phialocephala</taxon>
        <taxon>Phialocephala fortinii species complex</taxon>
    </lineage>
</organism>